<dbReference type="OrthoDB" id="211573at2157"/>
<evidence type="ECO:0000313" key="4">
    <source>
        <dbReference type="Proteomes" id="UP000263012"/>
    </source>
</evidence>
<proteinExistence type="predicted"/>
<evidence type="ECO:0000259" key="2">
    <source>
        <dbReference type="Pfam" id="PF24007"/>
    </source>
</evidence>
<feature type="transmembrane region" description="Helical" evidence="1">
    <location>
        <begin position="135"/>
        <end position="154"/>
    </location>
</feature>
<evidence type="ECO:0000256" key="1">
    <source>
        <dbReference type="SAM" id="Phobius"/>
    </source>
</evidence>
<feature type="transmembrane region" description="Helical" evidence="1">
    <location>
        <begin position="75"/>
        <end position="99"/>
    </location>
</feature>
<gene>
    <name evidence="3" type="ORF">AArcSl_0305</name>
</gene>
<evidence type="ECO:0000313" key="3">
    <source>
        <dbReference type="EMBL" id="AUX07960.1"/>
    </source>
</evidence>
<dbReference type="Proteomes" id="UP000263012">
    <property type="component" value="Chromosome"/>
</dbReference>
<keyword evidence="1" id="KW-0812">Transmembrane</keyword>
<dbReference type="KEGG" id="hdf:AArcSl_0305"/>
<name>A0A343TFT8_9EURY</name>
<feature type="domain" description="DUF7321" evidence="2">
    <location>
        <begin position="4"/>
        <end position="158"/>
    </location>
</feature>
<keyword evidence="4" id="KW-1185">Reference proteome</keyword>
<dbReference type="RefSeq" id="WP_119814045.1">
    <property type="nucleotide sequence ID" value="NZ_CP025066.1"/>
</dbReference>
<keyword evidence="1" id="KW-1133">Transmembrane helix</keyword>
<sequence>MVDDATIATAVGTVVSASLPFYLYGTWIMLRASEVTWGVLVHHLKFVSVGLALTTVPTVGWMIPRLFDQLSGIAAVHAFLGLQAYALLAVGLTGIARIYQAKRDADLYRRPDQEISLSDLHENVGAWRARLRVGVFGYTFFWLCAWVSGIYRYLQLYVFV</sequence>
<reference evidence="4" key="1">
    <citation type="submission" date="2017-11" db="EMBL/GenBank/DDBJ databases">
        <title>Phenotypic and genomic properties of facultatively anaerobic sulfur-reducing natronoarchaea from hypersaline soda lakes.</title>
        <authorList>
            <person name="Sorokin D.Y."/>
            <person name="Kublanov I.V."/>
            <person name="Roman P."/>
            <person name="Sinninghe Damste J.S."/>
            <person name="Golyshin P.N."/>
            <person name="Rojo D."/>
            <person name="Ciordia S."/>
            <person name="Mena M.D.C."/>
            <person name="Ferrer M."/>
            <person name="Messina E."/>
            <person name="Smedile F."/>
            <person name="La Spada G."/>
            <person name="La Cono V."/>
            <person name="Yakimov M.M."/>
        </authorList>
    </citation>
    <scope>NUCLEOTIDE SEQUENCE [LARGE SCALE GENOMIC DNA]</scope>
    <source>
        <strain evidence="4">AArc-Sl</strain>
    </source>
</reference>
<dbReference type="InterPro" id="IPR055745">
    <property type="entry name" value="DUF7321"/>
</dbReference>
<organism evidence="3 4">
    <name type="scientific">Halalkaliarchaeum desulfuricum</name>
    <dbReference type="NCBI Taxonomy" id="2055893"/>
    <lineage>
        <taxon>Archaea</taxon>
        <taxon>Methanobacteriati</taxon>
        <taxon>Methanobacteriota</taxon>
        <taxon>Stenosarchaea group</taxon>
        <taxon>Halobacteria</taxon>
        <taxon>Halobacteriales</taxon>
        <taxon>Haloferacaceae</taxon>
        <taxon>Halalkaliarchaeum</taxon>
    </lineage>
</organism>
<dbReference type="EMBL" id="CP025066">
    <property type="protein sequence ID" value="AUX07960.1"/>
    <property type="molecule type" value="Genomic_DNA"/>
</dbReference>
<dbReference type="Pfam" id="PF24007">
    <property type="entry name" value="DUF7321"/>
    <property type="match status" value="1"/>
</dbReference>
<dbReference type="GeneID" id="37876640"/>
<feature type="transmembrane region" description="Helical" evidence="1">
    <location>
        <begin position="46"/>
        <end position="63"/>
    </location>
</feature>
<dbReference type="AlphaFoldDB" id="A0A343TFT8"/>
<keyword evidence="1" id="KW-0472">Membrane</keyword>
<feature type="transmembrane region" description="Helical" evidence="1">
    <location>
        <begin position="6"/>
        <end position="25"/>
    </location>
</feature>
<accession>A0A343TFT8</accession>
<protein>
    <recommendedName>
        <fullName evidence="2">DUF7321 domain-containing protein</fullName>
    </recommendedName>
</protein>